<evidence type="ECO:0000256" key="1">
    <source>
        <dbReference type="PROSITE-ProRule" id="PRU00339"/>
    </source>
</evidence>
<comment type="caution">
    <text evidence="4">The sequence shown here is derived from an EMBL/GenBank/DDBJ whole genome shotgun (WGS) entry which is preliminary data.</text>
</comment>
<accession>A0A9X1L300</accession>
<dbReference type="Proteomes" id="UP001139199">
    <property type="component" value="Unassembled WGS sequence"/>
</dbReference>
<evidence type="ECO:0000313" key="5">
    <source>
        <dbReference type="Proteomes" id="UP001139199"/>
    </source>
</evidence>
<feature type="repeat" description="TPR" evidence="1">
    <location>
        <begin position="106"/>
        <end position="139"/>
    </location>
</feature>
<feature type="chain" id="PRO_5040757777" evidence="3">
    <location>
        <begin position="19"/>
        <end position="291"/>
    </location>
</feature>
<dbReference type="InterPro" id="IPR019734">
    <property type="entry name" value="TPR_rpt"/>
</dbReference>
<dbReference type="SUPFAM" id="SSF48452">
    <property type="entry name" value="TPR-like"/>
    <property type="match status" value="1"/>
</dbReference>
<evidence type="ECO:0000256" key="2">
    <source>
        <dbReference type="SAM" id="MobiDB-lite"/>
    </source>
</evidence>
<dbReference type="EMBL" id="JAJAPW010000002">
    <property type="protein sequence ID" value="MCB4798149.1"/>
    <property type="molecule type" value="Genomic_DNA"/>
</dbReference>
<dbReference type="PROSITE" id="PS50005">
    <property type="entry name" value="TPR"/>
    <property type="match status" value="1"/>
</dbReference>
<feature type="region of interest" description="Disordered" evidence="2">
    <location>
        <begin position="153"/>
        <end position="291"/>
    </location>
</feature>
<feature type="compositionally biased region" description="Polar residues" evidence="2">
    <location>
        <begin position="252"/>
        <end position="269"/>
    </location>
</feature>
<dbReference type="Pfam" id="PF13414">
    <property type="entry name" value="TPR_11"/>
    <property type="match status" value="1"/>
</dbReference>
<evidence type="ECO:0000313" key="4">
    <source>
        <dbReference type="EMBL" id="MCB4798149.1"/>
    </source>
</evidence>
<feature type="compositionally biased region" description="Basic and acidic residues" evidence="2">
    <location>
        <begin position="270"/>
        <end position="291"/>
    </location>
</feature>
<keyword evidence="5" id="KW-1185">Reference proteome</keyword>
<feature type="compositionally biased region" description="Basic and acidic residues" evidence="2">
    <location>
        <begin position="169"/>
        <end position="240"/>
    </location>
</feature>
<dbReference type="SMART" id="SM00028">
    <property type="entry name" value="TPR"/>
    <property type="match status" value="3"/>
</dbReference>
<name>A0A9X1L300_9FLAO</name>
<feature type="compositionally biased region" description="Low complexity" evidence="2">
    <location>
        <begin position="241"/>
        <end position="251"/>
    </location>
</feature>
<proteinExistence type="predicted"/>
<organism evidence="4 5">
    <name type="scientific">Neotamlana laminarinivorans</name>
    <dbReference type="NCBI Taxonomy" id="2883124"/>
    <lineage>
        <taxon>Bacteria</taxon>
        <taxon>Pseudomonadati</taxon>
        <taxon>Bacteroidota</taxon>
        <taxon>Flavobacteriia</taxon>
        <taxon>Flavobacteriales</taxon>
        <taxon>Flavobacteriaceae</taxon>
        <taxon>Neotamlana</taxon>
    </lineage>
</organism>
<dbReference type="Gene3D" id="1.25.40.10">
    <property type="entry name" value="Tetratricopeptide repeat domain"/>
    <property type="match status" value="2"/>
</dbReference>
<keyword evidence="1" id="KW-0802">TPR repeat</keyword>
<reference evidence="4" key="1">
    <citation type="submission" date="2021-10" db="EMBL/GenBank/DDBJ databases">
        <title>Tamlana sargassums sp. nov., and Tamlana laminarinivorans sp. nov., two new bacteria isolated from the brown alga.</title>
        <authorList>
            <person name="Li J."/>
        </authorList>
    </citation>
    <scope>NUCLEOTIDE SEQUENCE</scope>
    <source>
        <strain evidence="4">PT2-4</strain>
    </source>
</reference>
<evidence type="ECO:0000256" key="3">
    <source>
        <dbReference type="SAM" id="SignalP"/>
    </source>
</evidence>
<sequence length="291" mass="33476">MKHLLIILSIFISLVSFSQEEDDAMKAQLLAMKKANNYVYEGNALLNDDDFVSAEMEYRKALSEQASTKAGVYNLGTSYIKNGNFDEALYRLQQAASSSTSKEEKHRAFHNIGNLLMKNKKCKEAVEAYKNALRNNPTDDETRYNLGIAKECAEEQQDQQDQNQDQNQDQDKQDENKENEDQQDKQDQENKDKEGENDENQDKKDEGDQEDKKDGEDEKDEDGKPKDEKEDKGDKGDEQKQNQQPKPQPGQLSPQQIKNLLEAMNNQEQKVQEKMNAEKQKGVKVKTEKDW</sequence>
<gene>
    <name evidence="4" type="ORF">LG649_04795</name>
</gene>
<dbReference type="AlphaFoldDB" id="A0A9X1L300"/>
<dbReference type="InterPro" id="IPR011990">
    <property type="entry name" value="TPR-like_helical_dom_sf"/>
</dbReference>
<keyword evidence="3" id="KW-0732">Signal</keyword>
<dbReference type="RefSeq" id="WP_226541619.1">
    <property type="nucleotide sequence ID" value="NZ_JAJAPW010000002.1"/>
</dbReference>
<feature type="signal peptide" evidence="3">
    <location>
        <begin position="1"/>
        <end position="18"/>
    </location>
</feature>
<protein>
    <submittedName>
        <fullName evidence="4">Tetratricopeptide repeat protein</fullName>
    </submittedName>
</protein>